<evidence type="ECO:0000256" key="3">
    <source>
        <dbReference type="ARBA" id="ARBA00022679"/>
    </source>
</evidence>
<comment type="similarity">
    <text evidence="1">Belongs to the glycosyltransferase 10 family.</text>
</comment>
<dbReference type="InterPro" id="IPR038577">
    <property type="entry name" value="GT10-like_C_sf"/>
</dbReference>
<dbReference type="Pfam" id="PF00852">
    <property type="entry name" value="Glyco_transf_10"/>
    <property type="match status" value="1"/>
</dbReference>
<name>A0A4S2CQZ9_9BACE</name>
<dbReference type="PANTHER" id="PTHR11929">
    <property type="entry name" value="ALPHA- 1,3 -FUCOSYLTRANSFERASE"/>
    <property type="match status" value="1"/>
</dbReference>
<dbReference type="EMBL" id="SRYX01000064">
    <property type="protein sequence ID" value="TGY30632.1"/>
    <property type="molecule type" value="Genomic_DNA"/>
</dbReference>
<dbReference type="SUPFAM" id="SSF53756">
    <property type="entry name" value="UDP-Glycosyltransferase/glycogen phosphorylase"/>
    <property type="match status" value="1"/>
</dbReference>
<dbReference type="Proteomes" id="UP000309566">
    <property type="component" value="Unassembled WGS sequence"/>
</dbReference>
<organism evidence="5 6">
    <name type="scientific">Bacteroides caecimuris</name>
    <dbReference type="NCBI Taxonomy" id="1796613"/>
    <lineage>
        <taxon>Bacteria</taxon>
        <taxon>Pseudomonadati</taxon>
        <taxon>Bacteroidota</taxon>
        <taxon>Bacteroidia</taxon>
        <taxon>Bacteroidales</taxon>
        <taxon>Bacteroidaceae</taxon>
        <taxon>Bacteroides</taxon>
    </lineage>
</organism>
<evidence type="ECO:0000256" key="1">
    <source>
        <dbReference type="ARBA" id="ARBA00008919"/>
    </source>
</evidence>
<protein>
    <submittedName>
        <fullName evidence="5">Transferase</fullName>
    </submittedName>
</protein>
<dbReference type="PANTHER" id="PTHR11929:SF194">
    <property type="entry name" value="ALPHA-(1,3)-FUCOSYLTRANSFERASE 10"/>
    <property type="match status" value="1"/>
</dbReference>
<sequence>MIKVYIPSPFYIPVQRQFPNPAKTVWGNCEFVFSEVDDYDYIVVIDSLKEKIQTTLSKTQRIIFLGEPPYVKIYNGKFLKQFGRVYGCHQKKVGNDSVKLSIPLLPWMVGCHLGENTHQCNSNKYLTYVDFQKNGNLHSRLNKICLITSNKTFTKGHRDRVRFVERILTEYPNLVDVYGNGYKSISDKWDILSRYKYSIVIENCSYPNYWTEKLADCFLAGCYPIYYGCTNINEYFSNDSMDTIDINNFKVAVHQLKAILLSSKYENSVNSIIESRNLVLNNYNMFCIISNIIENMEQFSSYKKERCNEIVSPMQYSIKDKVIQKIAWRLNIVL</sequence>
<evidence type="ECO:0000313" key="5">
    <source>
        <dbReference type="EMBL" id="TGY30632.1"/>
    </source>
</evidence>
<dbReference type="GO" id="GO:0046920">
    <property type="term" value="F:alpha-(1-&gt;3)-fucosyltransferase activity"/>
    <property type="evidence" value="ECO:0007669"/>
    <property type="project" value="TreeGrafter"/>
</dbReference>
<evidence type="ECO:0000259" key="4">
    <source>
        <dbReference type="Pfam" id="PF00852"/>
    </source>
</evidence>
<proteinExistence type="inferred from homology"/>
<dbReference type="InterPro" id="IPR001503">
    <property type="entry name" value="Glyco_trans_10"/>
</dbReference>
<comment type="caution">
    <text evidence="5">The sequence shown here is derived from an EMBL/GenBank/DDBJ whole genome shotgun (WGS) entry which is preliminary data.</text>
</comment>
<keyword evidence="2" id="KW-0328">Glycosyltransferase</keyword>
<evidence type="ECO:0000256" key="2">
    <source>
        <dbReference type="ARBA" id="ARBA00022676"/>
    </source>
</evidence>
<dbReference type="AlphaFoldDB" id="A0A4S2CQZ9"/>
<dbReference type="InterPro" id="IPR055270">
    <property type="entry name" value="Glyco_tran_10_C"/>
</dbReference>
<accession>A0A4S2CQZ9</accession>
<dbReference type="Gene3D" id="3.40.50.11660">
    <property type="entry name" value="Glycosyl transferase family 10, C-terminal domain"/>
    <property type="match status" value="1"/>
</dbReference>
<evidence type="ECO:0000313" key="6">
    <source>
        <dbReference type="Proteomes" id="UP000309566"/>
    </source>
</evidence>
<keyword evidence="3 5" id="KW-0808">Transferase</keyword>
<dbReference type="RefSeq" id="WP_120145103.1">
    <property type="nucleotide sequence ID" value="NZ_SRYX01000064.1"/>
</dbReference>
<gene>
    <name evidence="5" type="ORF">E5353_14400</name>
</gene>
<reference evidence="5 6" key="1">
    <citation type="submission" date="2019-04" db="EMBL/GenBank/DDBJ databases">
        <title>Microbes associate with the intestines of laboratory mice.</title>
        <authorList>
            <person name="Navarre W."/>
            <person name="Wong E."/>
            <person name="Huang K."/>
            <person name="Tropini C."/>
            <person name="Ng K."/>
            <person name="Yu B."/>
        </authorList>
    </citation>
    <scope>NUCLEOTIDE SEQUENCE [LARGE SCALE GENOMIC DNA]</scope>
    <source>
        <strain evidence="5 6">NM63_1-25</strain>
    </source>
</reference>
<dbReference type="GO" id="GO:0016020">
    <property type="term" value="C:membrane"/>
    <property type="evidence" value="ECO:0007669"/>
    <property type="project" value="InterPro"/>
</dbReference>
<feature type="domain" description="Fucosyltransferase C-terminal" evidence="4">
    <location>
        <begin position="140"/>
        <end position="257"/>
    </location>
</feature>